<evidence type="ECO:0000313" key="2">
    <source>
        <dbReference type="Proteomes" id="UP000004506"/>
    </source>
</evidence>
<protein>
    <submittedName>
        <fullName evidence="1">Uncharacterized protein</fullName>
    </submittedName>
</protein>
<dbReference type="EMBL" id="ABJD02000055">
    <property type="protein sequence ID" value="EDU61320.1"/>
    <property type="molecule type" value="Genomic_DNA"/>
</dbReference>
<name>A0AA87CUQ8_PROST</name>
<gene>
    <name evidence="1" type="ORF">PROSTU_00668</name>
</gene>
<sequence length="144" mass="16464">MYDRKVIGFLDRAEREIEEVQNQLLTSEIIHNDIAYHSHDLLHDETARLSRLKLRTASVLRTSLASEDVLILRSDQILSIHVESLVTTGVRNRAKFNHTGRALKIRRLLSDTVGFTPTRTVRSNGLTSVKCLQIQPSSNRNYLE</sequence>
<accession>A0AA87CUQ8</accession>
<comment type="caution">
    <text evidence="1">The sequence shown here is derived from an EMBL/GenBank/DDBJ whole genome shotgun (WGS) entry which is preliminary data.</text>
</comment>
<reference evidence="1 2" key="3">
    <citation type="submission" date="2008-05" db="EMBL/GenBank/DDBJ databases">
        <authorList>
            <person name="Fulton L."/>
            <person name="Clifton S."/>
            <person name="Fulton B."/>
            <person name="Xu J."/>
            <person name="Minx P."/>
            <person name="Pepin K.H."/>
            <person name="Johnson M."/>
            <person name="Thiruvilangam P."/>
            <person name="Bhonagiri V."/>
            <person name="Nash W.E."/>
            <person name="Mardis E.R."/>
            <person name="Wilson R.K."/>
        </authorList>
    </citation>
    <scope>NUCLEOTIDE SEQUENCE [LARGE SCALE GENOMIC DNA]</scope>
    <source>
        <strain evidence="1 2">ATCC 25827</strain>
    </source>
</reference>
<reference evidence="2" key="1">
    <citation type="submission" date="2008-04" db="EMBL/GenBank/DDBJ databases">
        <title>Draft genome sequence of Providencia stuartii (ATCC 25827).</title>
        <authorList>
            <person name="Sudarsanam P."/>
            <person name="Ley R."/>
            <person name="Guruge J."/>
            <person name="Turnbaugh P.J."/>
            <person name="Mahowald M."/>
            <person name="Liep D."/>
            <person name="Gordon J."/>
        </authorList>
    </citation>
    <scope>NUCLEOTIDE SEQUENCE [LARGE SCALE GENOMIC DNA]</scope>
    <source>
        <strain evidence="2">ATCC 25827</strain>
    </source>
</reference>
<organism evidence="1 2">
    <name type="scientific">Providencia stuartii ATCC 25827</name>
    <dbReference type="NCBI Taxonomy" id="471874"/>
    <lineage>
        <taxon>Bacteria</taxon>
        <taxon>Pseudomonadati</taxon>
        <taxon>Pseudomonadota</taxon>
        <taxon>Gammaproteobacteria</taxon>
        <taxon>Enterobacterales</taxon>
        <taxon>Morganellaceae</taxon>
        <taxon>Providencia</taxon>
    </lineage>
</organism>
<reference evidence="2" key="2">
    <citation type="submission" date="2008-04" db="EMBL/GenBank/DDBJ databases">
        <title>Draft genome sequence of Providencia stuartii(ATCC 25827).</title>
        <authorList>
            <person name="Sudarsanam P."/>
            <person name="Ley R."/>
            <person name="Guruge J."/>
            <person name="Turnbaugh P.J."/>
            <person name="Mahowald M."/>
            <person name="Liep D."/>
            <person name="Gordon J."/>
        </authorList>
    </citation>
    <scope>NUCLEOTIDE SEQUENCE [LARGE SCALE GENOMIC DNA]</scope>
    <source>
        <strain evidence="2">ATCC 25827</strain>
    </source>
</reference>
<proteinExistence type="predicted"/>
<dbReference type="AlphaFoldDB" id="A0AA87CUQ8"/>
<dbReference type="Proteomes" id="UP000004506">
    <property type="component" value="Unassembled WGS sequence"/>
</dbReference>
<evidence type="ECO:0000313" key="1">
    <source>
        <dbReference type="EMBL" id="EDU61320.1"/>
    </source>
</evidence>